<dbReference type="Gene3D" id="3.30.160.250">
    <property type="match status" value="1"/>
</dbReference>
<accession>X1BQZ1</accession>
<evidence type="ECO:0000259" key="1">
    <source>
        <dbReference type="Pfam" id="PF15919"/>
    </source>
</evidence>
<proteinExistence type="predicted"/>
<dbReference type="InterPro" id="IPR035069">
    <property type="entry name" value="TTHA1013/TTHA0281-like"/>
</dbReference>
<feature type="domain" description="HicB-like antitoxin of toxin-antitoxin system" evidence="1">
    <location>
        <begin position="5"/>
        <end position="74"/>
    </location>
</feature>
<dbReference type="SUPFAM" id="SSF143100">
    <property type="entry name" value="TTHA1013/TTHA0281-like"/>
    <property type="match status" value="1"/>
</dbReference>
<gene>
    <name evidence="2" type="ORF">S01H4_03170</name>
</gene>
<dbReference type="AlphaFoldDB" id="X1BQZ1"/>
<evidence type="ECO:0000313" key="2">
    <source>
        <dbReference type="EMBL" id="GAG74576.1"/>
    </source>
</evidence>
<sequence>MKTYIFKVELEEEEGIWTAVVPALPGCNAWGHTEEQALTAIQENTKAYIETLIEDNQPVPIEKKELEIPIQAPAVAVTI</sequence>
<reference evidence="2" key="1">
    <citation type="journal article" date="2014" name="Front. Microbiol.">
        <title>High frequency of phylogenetically diverse reductive dehalogenase-homologous genes in deep subseafloor sedimentary metagenomes.</title>
        <authorList>
            <person name="Kawai M."/>
            <person name="Futagami T."/>
            <person name="Toyoda A."/>
            <person name="Takaki Y."/>
            <person name="Nishi S."/>
            <person name="Hori S."/>
            <person name="Arai W."/>
            <person name="Tsubouchi T."/>
            <person name="Morono Y."/>
            <person name="Uchiyama I."/>
            <person name="Ito T."/>
            <person name="Fujiyama A."/>
            <person name="Inagaki F."/>
            <person name="Takami H."/>
        </authorList>
    </citation>
    <scope>NUCLEOTIDE SEQUENCE</scope>
    <source>
        <strain evidence="2">Expedition CK06-06</strain>
    </source>
</reference>
<dbReference type="Pfam" id="PF15919">
    <property type="entry name" value="HicB_lk_antitox"/>
    <property type="match status" value="1"/>
</dbReference>
<comment type="caution">
    <text evidence="2">The sequence shown here is derived from an EMBL/GenBank/DDBJ whole genome shotgun (WGS) entry which is preliminary data.</text>
</comment>
<dbReference type="EMBL" id="BART01000754">
    <property type="protein sequence ID" value="GAG74576.1"/>
    <property type="molecule type" value="Genomic_DNA"/>
</dbReference>
<protein>
    <recommendedName>
        <fullName evidence="1">HicB-like antitoxin of toxin-antitoxin system domain-containing protein</fullName>
    </recommendedName>
</protein>
<name>X1BQZ1_9ZZZZ</name>
<dbReference type="InterPro" id="IPR031807">
    <property type="entry name" value="HicB-like"/>
</dbReference>
<organism evidence="2">
    <name type="scientific">marine sediment metagenome</name>
    <dbReference type="NCBI Taxonomy" id="412755"/>
    <lineage>
        <taxon>unclassified sequences</taxon>
        <taxon>metagenomes</taxon>
        <taxon>ecological metagenomes</taxon>
    </lineage>
</organism>